<reference evidence="2 3" key="1">
    <citation type="submission" date="2018-04" db="EMBL/GenBank/DDBJ databases">
        <title>The genome of golden apple snail Pomacea canaliculata provides insight into stress tolerance and invasive adaptation.</title>
        <authorList>
            <person name="Liu C."/>
            <person name="Liu B."/>
            <person name="Ren Y."/>
            <person name="Zhang Y."/>
            <person name="Wang H."/>
            <person name="Li S."/>
            <person name="Jiang F."/>
            <person name="Yin L."/>
            <person name="Zhang G."/>
            <person name="Qian W."/>
            <person name="Fan W."/>
        </authorList>
    </citation>
    <scope>NUCLEOTIDE SEQUENCE [LARGE SCALE GENOMIC DNA]</scope>
    <source>
        <strain evidence="2">SZHN2017</strain>
        <tissue evidence="2">Muscle</tissue>
    </source>
</reference>
<name>A0A2T7PPL0_POMCA</name>
<gene>
    <name evidence="2" type="ORF">C0Q70_02277</name>
</gene>
<dbReference type="Pfam" id="PF23265">
    <property type="entry name" value="Ig-like_KY"/>
    <property type="match status" value="2"/>
</dbReference>
<dbReference type="OrthoDB" id="6129702at2759"/>
<dbReference type="AlphaFoldDB" id="A0A2T7PPL0"/>
<organism evidence="2 3">
    <name type="scientific">Pomacea canaliculata</name>
    <name type="common">Golden apple snail</name>
    <dbReference type="NCBI Taxonomy" id="400727"/>
    <lineage>
        <taxon>Eukaryota</taxon>
        <taxon>Metazoa</taxon>
        <taxon>Spiralia</taxon>
        <taxon>Lophotrochozoa</taxon>
        <taxon>Mollusca</taxon>
        <taxon>Gastropoda</taxon>
        <taxon>Caenogastropoda</taxon>
        <taxon>Architaenioglossa</taxon>
        <taxon>Ampullarioidea</taxon>
        <taxon>Ampullariidae</taxon>
        <taxon>Pomacea</taxon>
    </lineage>
</organism>
<evidence type="ECO:0000259" key="1">
    <source>
        <dbReference type="Pfam" id="PF23265"/>
    </source>
</evidence>
<dbReference type="InterPro" id="IPR053041">
    <property type="entry name" value="Transglut-like_Superfamily_Mod"/>
</dbReference>
<proteinExistence type="predicted"/>
<evidence type="ECO:0000313" key="2">
    <source>
        <dbReference type="EMBL" id="PVD35317.1"/>
    </source>
</evidence>
<dbReference type="Proteomes" id="UP000245119">
    <property type="component" value="Linkage Group LG2"/>
</dbReference>
<dbReference type="InterPro" id="IPR056564">
    <property type="entry name" value="Ig-like_KY"/>
</dbReference>
<comment type="caution">
    <text evidence="2">The sequence shown here is derived from an EMBL/GenBank/DDBJ whole genome shotgun (WGS) entry which is preliminary data.</text>
</comment>
<feature type="domain" description="KY-like immunoglobulin-like" evidence="1">
    <location>
        <begin position="175"/>
        <end position="259"/>
    </location>
</feature>
<dbReference type="EMBL" id="PZQS01000002">
    <property type="protein sequence ID" value="PVD35317.1"/>
    <property type="molecule type" value="Genomic_DNA"/>
</dbReference>
<dbReference type="PANTHER" id="PTHR47020:SF1">
    <property type="entry name" value="HILLARIN"/>
    <property type="match status" value="1"/>
</dbReference>
<evidence type="ECO:0000313" key="3">
    <source>
        <dbReference type="Proteomes" id="UP000245119"/>
    </source>
</evidence>
<feature type="domain" description="KY-like immunoglobulin-like" evidence="1">
    <location>
        <begin position="36"/>
        <end position="160"/>
    </location>
</feature>
<dbReference type="STRING" id="400727.A0A2T7PPL0"/>
<dbReference type="PANTHER" id="PTHR47020">
    <property type="entry name" value="HILLARIN"/>
    <property type="match status" value="1"/>
</dbReference>
<accession>A0A2T7PPL0</accession>
<keyword evidence="3" id="KW-1185">Reference proteome</keyword>
<protein>
    <recommendedName>
        <fullName evidence="1">KY-like immunoglobulin-like domain-containing protein</fullName>
    </recommendedName>
</protein>
<sequence length="302" mass="33504">MSPGFYPWLCSLVVCRRDPALSLAYQLVKKPIDVAKFSALAYPSAYAHKQGVRLLSHPLITIDVKKLVTVKLRADDFPFTSATAHVTDLSDRVKREDRSCVVTSLQPDGTCSVLLRPPRAGRFLLRIYGTVSKGDGGVLPELVTYLITCSEGQPITDPYPDNGGHYGYQLASAPECGLKMLRSTHFPFEAKKGEVHVPVPLSRFTTLTSKLTHATKVKEVLTDLTFIQRTQEGAEVLARLPQAGYYLLRLFAGATRRTRRCSRWRTSCCTPPTAPRPYRLSPRLTSSSTSSARISFTLWLGE</sequence>